<feature type="active site" description="Charge relay system" evidence="5">
    <location>
        <position position="527"/>
    </location>
</feature>
<keyword evidence="7" id="KW-0812">Transmembrane</keyword>
<dbReference type="GO" id="GO:0006508">
    <property type="term" value="P:proteolysis"/>
    <property type="evidence" value="ECO:0007669"/>
    <property type="project" value="UniProtKB-KW"/>
</dbReference>
<gene>
    <name evidence="9" type="ORF">TWF718_009612</name>
</gene>
<dbReference type="GO" id="GO:0004252">
    <property type="term" value="F:serine-type endopeptidase activity"/>
    <property type="evidence" value="ECO:0007669"/>
    <property type="project" value="UniProtKB-UniRule"/>
</dbReference>
<keyword evidence="3 5" id="KW-0378">Hydrolase</keyword>
<keyword evidence="10" id="KW-1185">Reference proteome</keyword>
<feature type="compositionally biased region" description="Acidic residues" evidence="6">
    <location>
        <begin position="714"/>
        <end position="733"/>
    </location>
</feature>
<dbReference type="Pfam" id="PF00082">
    <property type="entry name" value="Peptidase_S8"/>
    <property type="match status" value="1"/>
</dbReference>
<evidence type="ECO:0000313" key="10">
    <source>
        <dbReference type="Proteomes" id="UP001313282"/>
    </source>
</evidence>
<protein>
    <recommendedName>
        <fullName evidence="8">Peptidase S8/S53 domain-containing protein</fullName>
    </recommendedName>
</protein>
<dbReference type="EMBL" id="JAVHNR010000007">
    <property type="protein sequence ID" value="KAK6336823.1"/>
    <property type="molecule type" value="Genomic_DNA"/>
</dbReference>
<feature type="region of interest" description="Disordered" evidence="6">
    <location>
        <begin position="214"/>
        <end position="250"/>
    </location>
</feature>
<evidence type="ECO:0000256" key="3">
    <source>
        <dbReference type="ARBA" id="ARBA00022801"/>
    </source>
</evidence>
<feature type="transmembrane region" description="Helical" evidence="7">
    <location>
        <begin position="6"/>
        <end position="27"/>
    </location>
</feature>
<evidence type="ECO:0000259" key="8">
    <source>
        <dbReference type="Pfam" id="PF00082"/>
    </source>
</evidence>
<dbReference type="Pfam" id="PF18647">
    <property type="entry name" value="Fungal_lectin_2"/>
    <property type="match status" value="1"/>
</dbReference>
<dbReference type="PROSITE" id="PS00136">
    <property type="entry name" value="SUBTILASE_ASP"/>
    <property type="match status" value="1"/>
</dbReference>
<dbReference type="CDD" id="cd00306">
    <property type="entry name" value="Peptidases_S8_S53"/>
    <property type="match status" value="1"/>
</dbReference>
<comment type="caution">
    <text evidence="9">The sequence shown here is derived from an EMBL/GenBank/DDBJ whole genome shotgun (WGS) entry which is preliminary data.</text>
</comment>
<evidence type="ECO:0000256" key="1">
    <source>
        <dbReference type="ARBA" id="ARBA00011073"/>
    </source>
</evidence>
<dbReference type="PRINTS" id="PR00723">
    <property type="entry name" value="SUBTILISIN"/>
</dbReference>
<dbReference type="SUPFAM" id="SSF52743">
    <property type="entry name" value="Subtilisin-like"/>
    <property type="match status" value="1"/>
</dbReference>
<keyword evidence="4 5" id="KW-0720">Serine protease</keyword>
<name>A0AAN8RLK0_9PEZI</name>
<accession>A0AAN8RLK0</accession>
<feature type="active site" description="Charge relay system" evidence="5">
    <location>
        <position position="350"/>
    </location>
</feature>
<keyword evidence="7" id="KW-1133">Transmembrane helix</keyword>
<dbReference type="PANTHER" id="PTHR43806:SF11">
    <property type="entry name" value="CEREVISIN-RELATED"/>
    <property type="match status" value="1"/>
</dbReference>
<dbReference type="AlphaFoldDB" id="A0AAN8RLK0"/>
<dbReference type="PROSITE" id="PS51892">
    <property type="entry name" value="SUBTILASE"/>
    <property type="match status" value="1"/>
</dbReference>
<dbReference type="InterPro" id="IPR000209">
    <property type="entry name" value="Peptidase_S8/S53_dom"/>
</dbReference>
<dbReference type="Proteomes" id="UP001313282">
    <property type="component" value="Unassembled WGS sequence"/>
</dbReference>
<evidence type="ECO:0000256" key="2">
    <source>
        <dbReference type="ARBA" id="ARBA00022670"/>
    </source>
</evidence>
<dbReference type="PANTHER" id="PTHR43806">
    <property type="entry name" value="PEPTIDASE S8"/>
    <property type="match status" value="1"/>
</dbReference>
<proteinExistence type="inferred from homology"/>
<dbReference type="InterPro" id="IPR050131">
    <property type="entry name" value="Peptidase_S8_subtilisin-like"/>
</dbReference>
<evidence type="ECO:0000256" key="6">
    <source>
        <dbReference type="SAM" id="MobiDB-lite"/>
    </source>
</evidence>
<feature type="domain" description="Peptidase S8/S53" evidence="8">
    <location>
        <begin position="301"/>
        <end position="541"/>
    </location>
</feature>
<evidence type="ECO:0000256" key="4">
    <source>
        <dbReference type="ARBA" id="ARBA00022825"/>
    </source>
</evidence>
<feature type="compositionally biased region" description="Low complexity" evidence="6">
    <location>
        <begin position="648"/>
        <end position="694"/>
    </location>
</feature>
<keyword evidence="7" id="KW-0472">Membrane</keyword>
<dbReference type="InterPro" id="IPR036852">
    <property type="entry name" value="Peptidase_S8/S53_dom_sf"/>
</dbReference>
<feature type="compositionally biased region" description="Basic and acidic residues" evidence="6">
    <location>
        <begin position="224"/>
        <end position="250"/>
    </location>
</feature>
<dbReference type="InterPro" id="IPR023827">
    <property type="entry name" value="Peptidase_S8_Asp-AS"/>
</dbReference>
<evidence type="ECO:0000313" key="9">
    <source>
        <dbReference type="EMBL" id="KAK6336823.1"/>
    </source>
</evidence>
<keyword evidence="2 5" id="KW-0645">Protease</keyword>
<feature type="region of interest" description="Disordered" evidence="6">
    <location>
        <begin position="613"/>
        <end position="736"/>
    </location>
</feature>
<reference evidence="9 10" key="1">
    <citation type="submission" date="2019-10" db="EMBL/GenBank/DDBJ databases">
        <authorList>
            <person name="Palmer J.M."/>
        </authorList>
    </citation>
    <scope>NUCLEOTIDE SEQUENCE [LARGE SCALE GENOMIC DNA]</scope>
    <source>
        <strain evidence="9 10">TWF718</strain>
    </source>
</reference>
<feature type="active site" description="Charge relay system" evidence="5">
    <location>
        <position position="310"/>
    </location>
</feature>
<evidence type="ECO:0000256" key="5">
    <source>
        <dbReference type="PROSITE-ProRule" id="PRU01240"/>
    </source>
</evidence>
<dbReference type="Gene3D" id="3.40.50.200">
    <property type="entry name" value="Peptidase S8/S53 domain"/>
    <property type="match status" value="1"/>
</dbReference>
<comment type="similarity">
    <text evidence="1 5">Belongs to the peptidase S8 family.</text>
</comment>
<dbReference type="InterPro" id="IPR015500">
    <property type="entry name" value="Peptidase_S8_subtilisin-rel"/>
</dbReference>
<sequence length="1160" mass="129035">MITAHWLYTISFLTIFSTSFLGTFCILPDAGYHHDAPTTWIVTIKTSERHSPVLEIFFNDVMNLALSYNSGTRKHWYYSYDDILGTRFCLFPGTRPEAVDVFRKYEGIIQKHTEAVVGMWSGYVRLPLIASGFYDGPDMSLAGLDKRTPLDVDSGSDGESLFKRQLSDFEERSIQEEGGGEYRGNNYTIDRENDHTIDRDNHWQYPGGRFETHARSWGSSNLKGRADGDVPDEFKGVPDGGKLDKRAGEAGKDGEMFWDRKPSWDIMIASVPPDEWVPELRSPSDRSQDDSPKTFWHESEGEGVVVYVMDTGLSLAHPQFAHVRGRLKDGPSLWAGPYQELWIKTDRGYHGTQMASKIIGLNGAFARQATLKVVRVLTGVSLNMFLEHLFILDAFAQIFSDVNQHHPSSKVVINVSLGLRDLDTQGNEWFKESLKIILNQMKERGNILITTSAGNGKPSEKIYDIPPVLGRDPEFKDIIITVGGVSRYSMENKYQAEPWVKIWAAGEVYSIDMTADDSIEPQVDGTSYSSAIVAGVLAYYMGLGMSSSTALSALYEYAYDRRENGHSGSTLTPKVVYNGARGVLCGLWALDRRRSSDEWVEFFRRKREWEDNGRPLDGTYVMSTMRKRSTDGTSDEESLTKVICPTPTSTSSSSTSSSSDSTTSSSSSDSTTGSSSSDSATSSSFSDSSIATSTVPSITSSEAPTESASRTREEEEEQDEPEPTADEPEEPVDPGEPLVPVAEEVIVWSPWAWIAAEVLIAIGTGVVLLAVPVANGSMITITTTLTGLKSGDKVSLATLIPSNIDVKTHPAMTVPKNIATTTKDPMGASTITSTPIVVTAPEWTSTIDHSMVVPPLSWTTVVANPPIKFPATFHKSTVTLTAQPPKPSEVNKCNGIKTKNTDEKSNKIIEYFYQFANRELISQGIHQVCVRQPGTKLENKKGSWRQIFYEGSPEAFELDLVWYSNYPTPEQCFENFFSILDGCDNNKDENPWNWKGGGMRQVVGSNGAIYRIDTLSKRKPPMKAWGACYANEKWFDFKKWKDGVEYVVWGFGWLDAVNIKQEPQGNVDFRVDLGECQLLFFSWRFVTAPLEHTPWEWRAQIVVKSHDGDTSCVEKVLQKWSKIPDLKCTKDDLEKGLPYMNPKDRRVALGAAAEGDNTPV</sequence>
<organism evidence="9 10">
    <name type="scientific">Orbilia javanica</name>
    <dbReference type="NCBI Taxonomy" id="47235"/>
    <lineage>
        <taxon>Eukaryota</taxon>
        <taxon>Fungi</taxon>
        <taxon>Dikarya</taxon>
        <taxon>Ascomycota</taxon>
        <taxon>Pezizomycotina</taxon>
        <taxon>Orbiliomycetes</taxon>
        <taxon>Orbiliales</taxon>
        <taxon>Orbiliaceae</taxon>
        <taxon>Orbilia</taxon>
    </lineage>
</organism>
<evidence type="ECO:0000256" key="7">
    <source>
        <dbReference type="SAM" id="Phobius"/>
    </source>
</evidence>